<dbReference type="Pfam" id="PF00528">
    <property type="entry name" value="BPD_transp_1"/>
    <property type="match status" value="1"/>
</dbReference>
<proteinExistence type="inferred from homology"/>
<comment type="similarity">
    <text evidence="7">Belongs to the binding-protein-dependent transport system permease family.</text>
</comment>
<evidence type="ECO:0000256" key="4">
    <source>
        <dbReference type="ARBA" id="ARBA00022692"/>
    </source>
</evidence>
<dbReference type="SUPFAM" id="SSF161098">
    <property type="entry name" value="MetI-like"/>
    <property type="match status" value="1"/>
</dbReference>
<dbReference type="EMBL" id="DVHE01000048">
    <property type="protein sequence ID" value="HIR50857.1"/>
    <property type="molecule type" value="Genomic_DNA"/>
</dbReference>
<dbReference type="InterPro" id="IPR051393">
    <property type="entry name" value="ABC_transporter_permease"/>
</dbReference>
<sequence length="291" mass="32796">MKHATLKAKNARDGYLLIAPLLLGMLVFYAVPFFLVVRKSVYHGVGNSERFVGLDNFRDIPGNAVFQLAFGNTLKFLLVSLPLILILSFAIALLLRSQAQKHETLKSVLLLPYIMPVAGTVLLIQVLFAQAGVLNRGLYTLGLPITDWLQSEYAFGVVVLLYLWKNTGYGVILLLSGLVTLSEEHDQAAELDGATRWQRLWYITIPQMWYSIFFTAVFSLINAFKCFREILLVGGVHPHSSIYMLQHFINNAFENLNYPKLSVASILLLLLLTALFAATYCWVMKKEAYKE</sequence>
<reference evidence="9" key="1">
    <citation type="submission" date="2020-10" db="EMBL/GenBank/DDBJ databases">
        <authorList>
            <person name="Gilroy R."/>
        </authorList>
    </citation>
    <scope>NUCLEOTIDE SEQUENCE</scope>
    <source>
        <strain evidence="9">ChiBcec15-4380</strain>
    </source>
</reference>
<keyword evidence="6 7" id="KW-0472">Membrane</keyword>
<evidence type="ECO:0000256" key="1">
    <source>
        <dbReference type="ARBA" id="ARBA00004651"/>
    </source>
</evidence>
<name>A0A9D1IX03_9FIRM</name>
<dbReference type="PANTHER" id="PTHR30193:SF37">
    <property type="entry name" value="INNER MEMBRANE ABC TRANSPORTER PERMEASE PROTEIN YCJO"/>
    <property type="match status" value="1"/>
</dbReference>
<gene>
    <name evidence="9" type="ORF">IAA53_06175</name>
</gene>
<feature type="transmembrane region" description="Helical" evidence="7">
    <location>
        <begin position="76"/>
        <end position="95"/>
    </location>
</feature>
<evidence type="ECO:0000256" key="2">
    <source>
        <dbReference type="ARBA" id="ARBA00022448"/>
    </source>
</evidence>
<keyword evidence="3" id="KW-1003">Cell membrane</keyword>
<dbReference type="Gene3D" id="1.10.3720.10">
    <property type="entry name" value="MetI-like"/>
    <property type="match status" value="1"/>
</dbReference>
<dbReference type="CDD" id="cd06261">
    <property type="entry name" value="TM_PBP2"/>
    <property type="match status" value="1"/>
</dbReference>
<dbReference type="Proteomes" id="UP000824239">
    <property type="component" value="Unassembled WGS sequence"/>
</dbReference>
<protein>
    <submittedName>
        <fullName evidence="9">Sugar ABC transporter permease</fullName>
    </submittedName>
</protein>
<dbReference type="GO" id="GO:0055085">
    <property type="term" value="P:transmembrane transport"/>
    <property type="evidence" value="ECO:0007669"/>
    <property type="project" value="InterPro"/>
</dbReference>
<keyword evidence="2 7" id="KW-0813">Transport</keyword>
<dbReference type="PANTHER" id="PTHR30193">
    <property type="entry name" value="ABC TRANSPORTER PERMEASE PROTEIN"/>
    <property type="match status" value="1"/>
</dbReference>
<evidence type="ECO:0000256" key="7">
    <source>
        <dbReference type="RuleBase" id="RU363032"/>
    </source>
</evidence>
<dbReference type="PROSITE" id="PS50928">
    <property type="entry name" value="ABC_TM1"/>
    <property type="match status" value="1"/>
</dbReference>
<keyword evidence="5 7" id="KW-1133">Transmembrane helix</keyword>
<dbReference type="InterPro" id="IPR035906">
    <property type="entry name" value="MetI-like_sf"/>
</dbReference>
<dbReference type="AlphaFoldDB" id="A0A9D1IX03"/>
<dbReference type="InterPro" id="IPR000515">
    <property type="entry name" value="MetI-like"/>
</dbReference>
<evidence type="ECO:0000256" key="5">
    <source>
        <dbReference type="ARBA" id="ARBA00022989"/>
    </source>
</evidence>
<comment type="caution">
    <text evidence="9">The sequence shown here is derived from an EMBL/GenBank/DDBJ whole genome shotgun (WGS) entry which is preliminary data.</text>
</comment>
<feature type="transmembrane region" description="Helical" evidence="7">
    <location>
        <begin position="200"/>
        <end position="221"/>
    </location>
</feature>
<feature type="transmembrane region" description="Helical" evidence="7">
    <location>
        <begin position="15"/>
        <end position="37"/>
    </location>
</feature>
<organism evidence="9 10">
    <name type="scientific">Candidatus Avoscillospira avicola</name>
    <dbReference type="NCBI Taxonomy" id="2840706"/>
    <lineage>
        <taxon>Bacteria</taxon>
        <taxon>Bacillati</taxon>
        <taxon>Bacillota</taxon>
        <taxon>Clostridia</taxon>
        <taxon>Eubacteriales</taxon>
        <taxon>Oscillospiraceae</taxon>
        <taxon>Oscillospiraceae incertae sedis</taxon>
        <taxon>Candidatus Avoscillospira</taxon>
    </lineage>
</organism>
<feature type="transmembrane region" description="Helical" evidence="7">
    <location>
        <begin position="107"/>
        <end position="133"/>
    </location>
</feature>
<evidence type="ECO:0000259" key="8">
    <source>
        <dbReference type="PROSITE" id="PS50928"/>
    </source>
</evidence>
<reference evidence="9" key="2">
    <citation type="journal article" date="2021" name="PeerJ">
        <title>Extensive microbial diversity within the chicken gut microbiome revealed by metagenomics and culture.</title>
        <authorList>
            <person name="Gilroy R."/>
            <person name="Ravi A."/>
            <person name="Getino M."/>
            <person name="Pursley I."/>
            <person name="Horton D.L."/>
            <person name="Alikhan N.F."/>
            <person name="Baker D."/>
            <person name="Gharbi K."/>
            <person name="Hall N."/>
            <person name="Watson M."/>
            <person name="Adriaenssens E.M."/>
            <person name="Foster-Nyarko E."/>
            <person name="Jarju S."/>
            <person name="Secka A."/>
            <person name="Antonio M."/>
            <person name="Oren A."/>
            <person name="Chaudhuri R.R."/>
            <person name="La Ragione R."/>
            <person name="Hildebrand F."/>
            <person name="Pallen M.J."/>
        </authorList>
    </citation>
    <scope>NUCLEOTIDE SEQUENCE</scope>
    <source>
        <strain evidence="9">ChiBcec15-4380</strain>
    </source>
</reference>
<evidence type="ECO:0000313" key="9">
    <source>
        <dbReference type="EMBL" id="HIR50857.1"/>
    </source>
</evidence>
<accession>A0A9D1IX03</accession>
<feature type="transmembrane region" description="Helical" evidence="7">
    <location>
        <begin position="261"/>
        <end position="283"/>
    </location>
</feature>
<evidence type="ECO:0000256" key="3">
    <source>
        <dbReference type="ARBA" id="ARBA00022475"/>
    </source>
</evidence>
<dbReference type="GO" id="GO:0005886">
    <property type="term" value="C:plasma membrane"/>
    <property type="evidence" value="ECO:0007669"/>
    <property type="project" value="UniProtKB-SubCell"/>
</dbReference>
<keyword evidence="4 7" id="KW-0812">Transmembrane</keyword>
<feature type="domain" description="ABC transmembrane type-1" evidence="8">
    <location>
        <begin position="70"/>
        <end position="279"/>
    </location>
</feature>
<evidence type="ECO:0000313" key="10">
    <source>
        <dbReference type="Proteomes" id="UP000824239"/>
    </source>
</evidence>
<feature type="transmembrane region" description="Helical" evidence="7">
    <location>
        <begin position="153"/>
        <end position="179"/>
    </location>
</feature>
<evidence type="ECO:0000256" key="6">
    <source>
        <dbReference type="ARBA" id="ARBA00023136"/>
    </source>
</evidence>
<comment type="subcellular location">
    <subcellularLocation>
        <location evidence="1 7">Cell membrane</location>
        <topology evidence="1 7">Multi-pass membrane protein</topology>
    </subcellularLocation>
</comment>